<dbReference type="KEGG" id="cdet:87950132"/>
<dbReference type="GeneID" id="87950132"/>
<protein>
    <submittedName>
        <fullName evidence="1">Uncharacterized protein</fullName>
    </submittedName>
</protein>
<reference evidence="2" key="1">
    <citation type="journal article" date="2023" name="bioRxiv">
        <title>Complete genome of the Medicago anthracnose fungus, Colletotrichum destructivum, reveals a mini-chromosome-like region within a core chromosome.</title>
        <authorList>
            <person name="Lapalu N."/>
            <person name="Simon A."/>
            <person name="Lu A."/>
            <person name="Plaumann P.-L."/>
            <person name="Amselem J."/>
            <person name="Pigne S."/>
            <person name="Auger A."/>
            <person name="Koch C."/>
            <person name="Dallery J.-F."/>
            <person name="O'Connell R.J."/>
        </authorList>
    </citation>
    <scope>NUCLEOTIDE SEQUENCE [LARGE SCALE GENOMIC DNA]</scope>
    <source>
        <strain evidence="2">CBS 520.97</strain>
    </source>
</reference>
<evidence type="ECO:0000313" key="2">
    <source>
        <dbReference type="Proteomes" id="UP001322277"/>
    </source>
</evidence>
<name>A0AAX4IZA5_9PEZI</name>
<dbReference type="EMBL" id="CP137313">
    <property type="protein sequence ID" value="WQF88618.1"/>
    <property type="molecule type" value="Genomic_DNA"/>
</dbReference>
<gene>
    <name evidence="1" type="ORF">CDEST_13632</name>
</gene>
<dbReference type="RefSeq" id="XP_062785839.1">
    <property type="nucleotide sequence ID" value="XM_062929788.1"/>
</dbReference>
<keyword evidence="2" id="KW-1185">Reference proteome</keyword>
<evidence type="ECO:0000313" key="1">
    <source>
        <dbReference type="EMBL" id="WQF88618.1"/>
    </source>
</evidence>
<dbReference type="Proteomes" id="UP001322277">
    <property type="component" value="Chromosome 9"/>
</dbReference>
<sequence length="194" mass="21707">MSRTHAKAAPTNTHPVLYGVLHSVSVGRTRETRGSMVRNGPIPAQSEGVDVHGIHDKPDELLGVLISLIQETHPREDKEYDREHTHTYMTRSLRLSILSVDPPCFQPGRPSPIDFWVASTAPLRRTASRGLPPPRDRTAMYRWGFVCAAGTEELPPDAVHLSTTAPHRSKLSRTTFGFRASRRALSKARTERRM</sequence>
<accession>A0AAX4IZA5</accession>
<organism evidence="1 2">
    <name type="scientific">Colletotrichum destructivum</name>
    <dbReference type="NCBI Taxonomy" id="34406"/>
    <lineage>
        <taxon>Eukaryota</taxon>
        <taxon>Fungi</taxon>
        <taxon>Dikarya</taxon>
        <taxon>Ascomycota</taxon>
        <taxon>Pezizomycotina</taxon>
        <taxon>Sordariomycetes</taxon>
        <taxon>Hypocreomycetidae</taxon>
        <taxon>Glomerellales</taxon>
        <taxon>Glomerellaceae</taxon>
        <taxon>Colletotrichum</taxon>
        <taxon>Colletotrichum destructivum species complex</taxon>
    </lineage>
</organism>
<dbReference type="AlphaFoldDB" id="A0AAX4IZA5"/>
<proteinExistence type="predicted"/>